<organism evidence="4 5">
    <name type="scientific">Pyxidicoccus fallax</name>
    <dbReference type="NCBI Taxonomy" id="394095"/>
    <lineage>
        <taxon>Bacteria</taxon>
        <taxon>Pseudomonadati</taxon>
        <taxon>Myxococcota</taxon>
        <taxon>Myxococcia</taxon>
        <taxon>Myxococcales</taxon>
        <taxon>Cystobacterineae</taxon>
        <taxon>Myxococcaceae</taxon>
        <taxon>Pyxidicoccus</taxon>
    </lineage>
</organism>
<dbReference type="AlphaFoldDB" id="A0A848LMM3"/>
<dbReference type="GO" id="GO:0005737">
    <property type="term" value="C:cytoplasm"/>
    <property type="evidence" value="ECO:0007669"/>
    <property type="project" value="TreeGrafter"/>
</dbReference>
<evidence type="ECO:0000256" key="2">
    <source>
        <dbReference type="ARBA" id="ARBA00022840"/>
    </source>
</evidence>
<evidence type="ECO:0000259" key="3">
    <source>
        <dbReference type="Pfam" id="PF13191"/>
    </source>
</evidence>
<gene>
    <name evidence="4" type="ORF">HG543_29245</name>
</gene>
<proteinExistence type="predicted"/>
<protein>
    <submittedName>
        <fullName evidence="4">AAA family ATPase</fullName>
    </submittedName>
</protein>
<keyword evidence="1" id="KW-0547">Nucleotide-binding</keyword>
<dbReference type="InterPro" id="IPR027417">
    <property type="entry name" value="P-loop_NTPase"/>
</dbReference>
<evidence type="ECO:0000313" key="5">
    <source>
        <dbReference type="Proteomes" id="UP000518300"/>
    </source>
</evidence>
<evidence type="ECO:0000256" key="1">
    <source>
        <dbReference type="ARBA" id="ARBA00022741"/>
    </source>
</evidence>
<feature type="non-terminal residue" evidence="4">
    <location>
        <position position="344"/>
    </location>
</feature>
<dbReference type="Pfam" id="PF13191">
    <property type="entry name" value="AAA_16"/>
    <property type="match status" value="1"/>
</dbReference>
<comment type="caution">
    <text evidence="4">The sequence shown here is derived from an EMBL/GenBank/DDBJ whole genome shotgun (WGS) entry which is preliminary data.</text>
</comment>
<dbReference type="GO" id="GO:0004016">
    <property type="term" value="F:adenylate cyclase activity"/>
    <property type="evidence" value="ECO:0007669"/>
    <property type="project" value="TreeGrafter"/>
</dbReference>
<keyword evidence="2" id="KW-0067">ATP-binding</keyword>
<dbReference type="GO" id="GO:0005524">
    <property type="term" value="F:ATP binding"/>
    <property type="evidence" value="ECO:0007669"/>
    <property type="project" value="UniProtKB-KW"/>
</dbReference>
<reference evidence="4 5" key="1">
    <citation type="submission" date="2020-04" db="EMBL/GenBank/DDBJ databases">
        <title>Draft genome of Pyxidicoccus fallax type strain.</title>
        <authorList>
            <person name="Whitworth D.E."/>
        </authorList>
    </citation>
    <scope>NUCLEOTIDE SEQUENCE [LARGE SCALE GENOMIC DNA]</scope>
    <source>
        <strain evidence="4 5">DSM 14698</strain>
    </source>
</reference>
<dbReference type="EMBL" id="JABBJJ010000160">
    <property type="protein sequence ID" value="NMO18920.1"/>
    <property type="molecule type" value="Genomic_DNA"/>
</dbReference>
<feature type="domain" description="Orc1-like AAA ATPase" evidence="3">
    <location>
        <begin position="46"/>
        <end position="213"/>
    </location>
</feature>
<keyword evidence="5" id="KW-1185">Reference proteome</keyword>
<dbReference type="Proteomes" id="UP000518300">
    <property type="component" value="Unassembled WGS sequence"/>
</dbReference>
<dbReference type="PANTHER" id="PTHR16305:SF28">
    <property type="entry name" value="GUANYLATE CYCLASE DOMAIN-CONTAINING PROTEIN"/>
    <property type="match status" value="1"/>
</dbReference>
<sequence>MASSSGGCVACGARIPVGTLACPRTPLGERPGAGVRRWTPSTCAPPLVGREAQRARLRAFAAEARRGLGRAAWLVGEAGLGKSRLKDALVEELAGEGFEVWEGSGMALPGAPAGPFRELLEATRALRPPPGVGRVSSSDAELLARFLEGRERQGVPASLAAERAALFDALCHALMPHLRPRLLVLEDWQHADPLSHALVEALVARMSHLPLLLLALQRPGGTAPVPLSAEVLTVGPLSDVEAVSLFDWRARSLEVSREAKEALLAGSAGHPLHLLHAITLHEERPGELVPLSGAEALTARLEALSPGQREALQAASVLGPSFPRPVLGALVGSYAPLAGLEGGG</sequence>
<accession>A0A848LMM3</accession>
<dbReference type="SUPFAM" id="SSF52540">
    <property type="entry name" value="P-loop containing nucleoside triphosphate hydrolases"/>
    <property type="match status" value="1"/>
</dbReference>
<evidence type="ECO:0000313" key="4">
    <source>
        <dbReference type="EMBL" id="NMO18920.1"/>
    </source>
</evidence>
<dbReference type="PANTHER" id="PTHR16305">
    <property type="entry name" value="TESTICULAR SOLUBLE ADENYLYL CYCLASE"/>
    <property type="match status" value="1"/>
</dbReference>
<dbReference type="InterPro" id="IPR041664">
    <property type="entry name" value="AAA_16"/>
</dbReference>
<name>A0A848LMM3_9BACT</name>